<dbReference type="InterPro" id="IPR036909">
    <property type="entry name" value="Cyt_c-like_dom_sf"/>
</dbReference>
<dbReference type="GO" id="GO:0020037">
    <property type="term" value="F:heme binding"/>
    <property type="evidence" value="ECO:0007669"/>
    <property type="project" value="InterPro"/>
</dbReference>
<dbReference type="Gene3D" id="2.120.10.30">
    <property type="entry name" value="TolB, C-terminal domain"/>
    <property type="match status" value="1"/>
</dbReference>
<dbReference type="InterPro" id="IPR055557">
    <property type="entry name" value="DUF7133"/>
</dbReference>
<dbReference type="PROSITE" id="PS51007">
    <property type="entry name" value="CYTC"/>
    <property type="match status" value="1"/>
</dbReference>
<dbReference type="NCBIfam" id="TIGR02603">
    <property type="entry name" value="CxxCH_TIGR02603"/>
    <property type="match status" value="1"/>
</dbReference>
<evidence type="ECO:0000313" key="8">
    <source>
        <dbReference type="Proteomes" id="UP000317171"/>
    </source>
</evidence>
<dbReference type="GO" id="GO:0046872">
    <property type="term" value="F:metal ion binding"/>
    <property type="evidence" value="ECO:0007669"/>
    <property type="project" value="UniProtKB-KW"/>
</dbReference>
<dbReference type="OrthoDB" id="232040at2"/>
<dbReference type="AlphaFoldDB" id="A0A517RIB1"/>
<reference evidence="7 8" key="1">
    <citation type="submission" date="2019-02" db="EMBL/GenBank/DDBJ databases">
        <title>Deep-cultivation of Planctomycetes and their phenomic and genomic characterization uncovers novel biology.</title>
        <authorList>
            <person name="Wiegand S."/>
            <person name="Jogler M."/>
            <person name="Boedeker C."/>
            <person name="Pinto D."/>
            <person name="Vollmers J."/>
            <person name="Rivas-Marin E."/>
            <person name="Kohn T."/>
            <person name="Peeters S.H."/>
            <person name="Heuer A."/>
            <person name="Rast P."/>
            <person name="Oberbeckmann S."/>
            <person name="Bunk B."/>
            <person name="Jeske O."/>
            <person name="Meyerdierks A."/>
            <person name="Storesund J.E."/>
            <person name="Kallscheuer N."/>
            <person name="Luecker S."/>
            <person name="Lage O.M."/>
            <person name="Pohl T."/>
            <person name="Merkel B.J."/>
            <person name="Hornburger P."/>
            <person name="Mueller R.-W."/>
            <person name="Bruemmer F."/>
            <person name="Labrenz M."/>
            <person name="Spormann A.M."/>
            <person name="Op den Camp H."/>
            <person name="Overmann J."/>
            <person name="Amann R."/>
            <person name="Jetten M.S.M."/>
            <person name="Mascher T."/>
            <person name="Medema M.H."/>
            <person name="Devos D.P."/>
            <person name="Kaster A.-K."/>
            <person name="Ovreas L."/>
            <person name="Rohde M."/>
            <person name="Galperin M.Y."/>
            <person name="Jogler C."/>
        </authorList>
    </citation>
    <scope>NUCLEOTIDE SEQUENCE [LARGE SCALE GENOMIC DNA]</scope>
    <source>
        <strain evidence="7 8">Pan241w</strain>
    </source>
</reference>
<dbReference type="GO" id="GO:0009055">
    <property type="term" value="F:electron transfer activity"/>
    <property type="evidence" value="ECO:0007669"/>
    <property type="project" value="InterPro"/>
</dbReference>
<dbReference type="Pfam" id="PF13646">
    <property type="entry name" value="HEAT_2"/>
    <property type="match status" value="1"/>
</dbReference>
<proteinExistence type="predicted"/>
<accession>A0A517RIB1</accession>
<dbReference type="InterPro" id="IPR016024">
    <property type="entry name" value="ARM-type_fold"/>
</dbReference>
<evidence type="ECO:0000259" key="6">
    <source>
        <dbReference type="PROSITE" id="PS51007"/>
    </source>
</evidence>
<evidence type="ECO:0000256" key="5">
    <source>
        <dbReference type="SAM" id="SignalP"/>
    </source>
</evidence>
<dbReference type="InterPro" id="IPR013427">
    <property type="entry name" value="Haem-bd_dom_put"/>
</dbReference>
<evidence type="ECO:0000256" key="2">
    <source>
        <dbReference type="ARBA" id="ARBA00022723"/>
    </source>
</evidence>
<dbReference type="InterPro" id="IPR011041">
    <property type="entry name" value="Quinoprot_gluc/sorb_DH_b-prop"/>
</dbReference>
<evidence type="ECO:0000256" key="4">
    <source>
        <dbReference type="PROSITE-ProRule" id="PRU00433"/>
    </source>
</evidence>
<keyword evidence="8" id="KW-1185">Reference proteome</keyword>
<keyword evidence="5" id="KW-0732">Signal</keyword>
<dbReference type="EMBL" id="CP036269">
    <property type="protein sequence ID" value="QDT43627.1"/>
    <property type="molecule type" value="Genomic_DNA"/>
</dbReference>
<sequence precursor="true">MNHFTICSLALGWIFAISSLPAAEREPQVKALQPGVKLTLVAEHPELATPTGIDVDEQGRIWAVATHTHFRPDDYVGPEHDEILIFSDLNKEGRAQKRQVFYNATDATMDLELGPDGWVYLAERDRILRIKDTNGDGKADVEENIAVLKSEADYPHNGLEGLAWDTKGNLVFALGENFAKPWTLTGTDGKTVKGAGEGGIFRCTADGKQLRRIAEGFWNPFGICVRADGEIFAAENDPGERPPCRVLHIVEGGDYGYERSYGSEAHHPFVAWNGELRGSLPMIHPSGEAPCGILPLGRGLLVPSWSDHRIDFFPLTPKGASFTSKPITLVKGGRYFRPSCIAEDPTAEKQKRIYYLCDWVDGRYQAHGYGRVWKLEIDLEKADWVGKLDLEPPTKKAQLAAHLRSGDTTYPLQELFEFTQDQDPFLAQSALQALAREASTWTPKEVAGWSAAKRIQAVMALKLAKADPEKWVPLFLADQNPDVQFETLRWISDYGLKAFLPEVEAKLSQSDLDYRRFEAAIATLNTLQGKPEAGIRNPDMLLAKVLDAKSAPRIRAYALRLLPTQSRSAPKPGAQPVKNFPKGLTLEILQQLLAVNDETLSLEVVRTLAGNPIVSQKILAKIAADPRQSAKLRAEAVAGLATLAEQNTELLLKLAGDKERAVREEALRCLRSLQHTPQQVQTLKGLARQYPESKDLIAAALNPKSLSTGRPALTDTEAWLQALEAVSVPADPESGRRIFHHGRLANCSHCHRHGGRGNVVGPDLSSLGNKQDRTWLLKSILEPSWEMAPEYQPRTIILNDGRTFTGIRLRSYVKETIRDANGQNRTFDRSDVEEMIESPVSFMPNGLVHTLTDRELKDLIAFLESNSRQK</sequence>
<keyword evidence="3 4" id="KW-0408">Iron</keyword>
<dbReference type="SUPFAM" id="SSF46626">
    <property type="entry name" value="Cytochrome c"/>
    <property type="match status" value="1"/>
</dbReference>
<dbReference type="InterPro" id="IPR011989">
    <property type="entry name" value="ARM-like"/>
</dbReference>
<gene>
    <name evidence="7" type="ORF">Pan241w_37290</name>
</gene>
<name>A0A517RIB1_9PLAN</name>
<dbReference type="InterPro" id="IPR009056">
    <property type="entry name" value="Cyt_c-like_dom"/>
</dbReference>
<dbReference type="SUPFAM" id="SSF50952">
    <property type="entry name" value="Soluble quinoprotein glucose dehydrogenase"/>
    <property type="match status" value="1"/>
</dbReference>
<evidence type="ECO:0000256" key="3">
    <source>
        <dbReference type="ARBA" id="ARBA00023004"/>
    </source>
</evidence>
<protein>
    <submittedName>
        <fullName evidence="7">Cytochrome c</fullName>
    </submittedName>
</protein>
<organism evidence="7 8">
    <name type="scientific">Gimesia alba</name>
    <dbReference type="NCBI Taxonomy" id="2527973"/>
    <lineage>
        <taxon>Bacteria</taxon>
        <taxon>Pseudomonadati</taxon>
        <taxon>Planctomycetota</taxon>
        <taxon>Planctomycetia</taxon>
        <taxon>Planctomycetales</taxon>
        <taxon>Planctomycetaceae</taxon>
        <taxon>Gimesia</taxon>
    </lineage>
</organism>
<feature type="chain" id="PRO_5021893710" evidence="5">
    <location>
        <begin position="23"/>
        <end position="870"/>
    </location>
</feature>
<dbReference type="PANTHER" id="PTHR33546:SF1">
    <property type="entry name" value="LARGE, MULTIFUNCTIONAL SECRETED PROTEIN"/>
    <property type="match status" value="1"/>
</dbReference>
<keyword evidence="1 4" id="KW-0349">Heme</keyword>
<dbReference type="Gene3D" id="1.10.760.10">
    <property type="entry name" value="Cytochrome c-like domain"/>
    <property type="match status" value="1"/>
</dbReference>
<dbReference type="InterPro" id="IPR013428">
    <property type="entry name" value="Membrane-bound_put_N"/>
</dbReference>
<dbReference type="NCBIfam" id="TIGR02604">
    <property type="entry name" value="Piru_Ver_Nterm"/>
    <property type="match status" value="1"/>
</dbReference>
<feature type="domain" description="Cytochrome c" evidence="6">
    <location>
        <begin position="730"/>
        <end position="867"/>
    </location>
</feature>
<dbReference type="InterPro" id="IPR011042">
    <property type="entry name" value="6-blade_b-propeller_TolB-like"/>
</dbReference>
<keyword evidence="2 4" id="KW-0479">Metal-binding</keyword>
<evidence type="ECO:0000313" key="7">
    <source>
        <dbReference type="EMBL" id="QDT43627.1"/>
    </source>
</evidence>
<dbReference type="KEGG" id="gaz:Pan241w_37290"/>
<dbReference type="SUPFAM" id="SSF48371">
    <property type="entry name" value="ARM repeat"/>
    <property type="match status" value="1"/>
</dbReference>
<dbReference type="RefSeq" id="WP_145218448.1">
    <property type="nucleotide sequence ID" value="NZ_CP036269.1"/>
</dbReference>
<dbReference type="Proteomes" id="UP000317171">
    <property type="component" value="Chromosome"/>
</dbReference>
<feature type="signal peptide" evidence="5">
    <location>
        <begin position="1"/>
        <end position="22"/>
    </location>
</feature>
<dbReference type="Gene3D" id="1.25.10.10">
    <property type="entry name" value="Leucine-rich Repeat Variant"/>
    <property type="match status" value="1"/>
</dbReference>
<evidence type="ECO:0000256" key="1">
    <source>
        <dbReference type="ARBA" id="ARBA00022617"/>
    </source>
</evidence>
<dbReference type="Pfam" id="PF23500">
    <property type="entry name" value="DUF7133"/>
    <property type="match status" value="1"/>
</dbReference>
<dbReference type="PANTHER" id="PTHR33546">
    <property type="entry name" value="LARGE, MULTIFUNCTIONAL SECRETED PROTEIN-RELATED"/>
    <property type="match status" value="1"/>
</dbReference>